<protein>
    <recommendedName>
        <fullName evidence="2">Cyanobacterial TRADD-N associated 2 transmembrane domain-containing protein</fullName>
    </recommendedName>
</protein>
<evidence type="ECO:0000259" key="2">
    <source>
        <dbReference type="Pfam" id="PF20712"/>
    </source>
</evidence>
<keyword evidence="1" id="KW-0812">Transmembrane</keyword>
<keyword evidence="1" id="KW-1133">Transmembrane helix</keyword>
<evidence type="ECO:0000313" key="3">
    <source>
        <dbReference type="EMBL" id="AOW99469.1"/>
    </source>
</evidence>
<dbReference type="KEGG" id="mpro:BJP34_08390"/>
<sequence length="101" mass="11340">MPFNFYKKPQNNDDYRNIKEEIILELLRQARHSYNLALGVTAASALMTLFGVGLFYSNKVSEASLTASGGVLGTITSVQFAKDSKEELEEMMEKLLDETEQ</sequence>
<organism evidence="3 4">
    <name type="scientific">Moorena producens PAL-8-15-08-1</name>
    <dbReference type="NCBI Taxonomy" id="1458985"/>
    <lineage>
        <taxon>Bacteria</taxon>
        <taxon>Bacillati</taxon>
        <taxon>Cyanobacteriota</taxon>
        <taxon>Cyanophyceae</taxon>
        <taxon>Coleofasciculales</taxon>
        <taxon>Coleofasciculaceae</taxon>
        <taxon>Moorena</taxon>
    </lineage>
</organism>
<dbReference type="Pfam" id="PF20712">
    <property type="entry name" value="CyanoTRADDas_TM"/>
    <property type="match status" value="1"/>
</dbReference>
<gene>
    <name evidence="3" type="ORF">BJP34_08390</name>
</gene>
<proteinExistence type="predicted"/>
<feature type="transmembrane region" description="Helical" evidence="1">
    <location>
        <begin position="36"/>
        <end position="56"/>
    </location>
</feature>
<dbReference type="InterPro" id="IPR048567">
    <property type="entry name" value="CyanoTRADDas_TM"/>
</dbReference>
<reference evidence="4" key="1">
    <citation type="submission" date="2016-10" db="EMBL/GenBank/DDBJ databases">
        <title>Comparative genomics uncovers the prolific and rare metabolic potential of the cyanobacterial genus Moorea.</title>
        <authorList>
            <person name="Leao T."/>
            <person name="Castelao G."/>
            <person name="Korobeynikov A."/>
            <person name="Monroe E.A."/>
            <person name="Podell S."/>
            <person name="Glukhov E."/>
            <person name="Allen E."/>
            <person name="Gerwick W.H."/>
            <person name="Gerwick L."/>
        </authorList>
    </citation>
    <scope>NUCLEOTIDE SEQUENCE [LARGE SCALE GENOMIC DNA]</scope>
    <source>
        <strain evidence="4">PAL-8-15-08-1</strain>
    </source>
</reference>
<accession>A0A1D8TP87</accession>
<name>A0A1D8TP87_9CYAN</name>
<evidence type="ECO:0000313" key="4">
    <source>
        <dbReference type="Proteomes" id="UP000177870"/>
    </source>
</evidence>
<dbReference type="Proteomes" id="UP000177870">
    <property type="component" value="Chromosome"/>
</dbReference>
<keyword evidence="1" id="KW-0472">Membrane</keyword>
<feature type="domain" description="Cyanobacterial TRADD-N associated 2 transmembrane" evidence="2">
    <location>
        <begin position="26"/>
        <end position="88"/>
    </location>
</feature>
<dbReference type="EMBL" id="CP017599">
    <property type="protein sequence ID" value="AOW99469.1"/>
    <property type="molecule type" value="Genomic_DNA"/>
</dbReference>
<dbReference type="OrthoDB" id="467897at2"/>
<dbReference type="AlphaFoldDB" id="A0A1D8TP87"/>
<evidence type="ECO:0000256" key="1">
    <source>
        <dbReference type="SAM" id="Phobius"/>
    </source>
</evidence>